<evidence type="ECO:0000256" key="2">
    <source>
        <dbReference type="ARBA" id="ARBA00022552"/>
    </source>
</evidence>
<keyword evidence="8" id="KW-1185">Reference proteome</keyword>
<reference evidence="7 8" key="1">
    <citation type="submission" date="2015-07" db="EMBL/GenBank/DDBJ databases">
        <title>Genome sequence of Levilinea saccharolytica DSM 16555.</title>
        <authorList>
            <person name="Hemp J."/>
            <person name="Ward L.M."/>
            <person name="Pace L.A."/>
            <person name="Fischer W.W."/>
        </authorList>
    </citation>
    <scope>NUCLEOTIDE SEQUENCE [LARGE SCALE GENOMIC DNA]</scope>
    <source>
        <strain evidence="7 8">KIBI-1</strain>
    </source>
</reference>
<sequence length="241" mass="26522">MPAAIGTLSIVATPIGNYQDITLRALEVLKAADCIICEELREGSTLLKKLNLPPKPLITLNEHNEKQQIADIAVRLAQGQQLALVSDCGTPVFADPGAALIREISEMGFPVTPIPGPSSLMAAFSILDFKLERYFFAGFLPRDPQTRQAELLRLRAMRVPVVLMDTPYRLDRLLDEVARAFGKGHPLTLACDLTLPTEQIFRGPAAEVRQAVNGRKAEFILILHESSSPGPRTPQRDRPPR</sequence>
<feature type="domain" description="Tetrapyrrole methylase" evidence="6">
    <location>
        <begin position="7"/>
        <end position="208"/>
    </location>
</feature>
<dbReference type="OrthoDB" id="9809084at2"/>
<dbReference type="Proteomes" id="UP000050501">
    <property type="component" value="Unassembled WGS sequence"/>
</dbReference>
<accession>A0A0P6XEX9</accession>
<dbReference type="InterPro" id="IPR014777">
    <property type="entry name" value="4pyrrole_Mease_sub1"/>
</dbReference>
<evidence type="ECO:0000256" key="5">
    <source>
        <dbReference type="ARBA" id="ARBA00022691"/>
    </source>
</evidence>
<evidence type="ECO:0000313" key="7">
    <source>
        <dbReference type="EMBL" id="KPL81800.1"/>
    </source>
</evidence>
<evidence type="ECO:0000259" key="6">
    <source>
        <dbReference type="Pfam" id="PF00590"/>
    </source>
</evidence>
<dbReference type="InterPro" id="IPR014776">
    <property type="entry name" value="4pyrrole_Mease_sub2"/>
</dbReference>
<dbReference type="Pfam" id="PF00590">
    <property type="entry name" value="TP_methylase"/>
    <property type="match status" value="1"/>
</dbReference>
<dbReference type="AlphaFoldDB" id="A0A0P6XEX9"/>
<keyword evidence="1" id="KW-0963">Cytoplasm</keyword>
<dbReference type="Gene3D" id="3.30.950.10">
    <property type="entry name" value="Methyltransferase, Cobalt-precorrin-4 Transmethylase, Domain 2"/>
    <property type="match status" value="1"/>
</dbReference>
<dbReference type="RefSeq" id="WP_062418288.1">
    <property type="nucleotide sequence ID" value="NZ_DF967974.1"/>
</dbReference>
<dbReference type="PANTHER" id="PTHR46111:SF1">
    <property type="entry name" value="RIBOSOMAL RNA SMALL SUBUNIT METHYLTRANSFERASE I"/>
    <property type="match status" value="1"/>
</dbReference>
<dbReference type="EMBL" id="LGCM01000035">
    <property type="protein sequence ID" value="KPL81800.1"/>
    <property type="molecule type" value="Genomic_DNA"/>
</dbReference>
<dbReference type="InterPro" id="IPR035996">
    <property type="entry name" value="4pyrrol_Methylase_sf"/>
</dbReference>
<dbReference type="GO" id="GO:0032259">
    <property type="term" value="P:methylation"/>
    <property type="evidence" value="ECO:0007669"/>
    <property type="project" value="UniProtKB-KW"/>
</dbReference>
<keyword evidence="4" id="KW-0808">Transferase</keyword>
<dbReference type="InterPro" id="IPR008189">
    <property type="entry name" value="rRNA_ssu_MeTfrase_I"/>
</dbReference>
<gene>
    <name evidence="7" type="ORF">ADN01_09415</name>
</gene>
<dbReference type="GO" id="GO:0006364">
    <property type="term" value="P:rRNA processing"/>
    <property type="evidence" value="ECO:0007669"/>
    <property type="project" value="UniProtKB-KW"/>
</dbReference>
<name>A0A0P6XEX9_9CHLR</name>
<dbReference type="GO" id="GO:0008168">
    <property type="term" value="F:methyltransferase activity"/>
    <property type="evidence" value="ECO:0007669"/>
    <property type="project" value="UniProtKB-KW"/>
</dbReference>
<dbReference type="PANTHER" id="PTHR46111">
    <property type="entry name" value="RIBOSOMAL RNA SMALL SUBUNIT METHYLTRANSFERASE I"/>
    <property type="match status" value="1"/>
</dbReference>
<dbReference type="SUPFAM" id="SSF53790">
    <property type="entry name" value="Tetrapyrrole methylase"/>
    <property type="match status" value="1"/>
</dbReference>
<keyword evidence="3" id="KW-0489">Methyltransferase</keyword>
<dbReference type="PIRSF" id="PIRSF005917">
    <property type="entry name" value="MTase_YraL"/>
    <property type="match status" value="1"/>
</dbReference>
<dbReference type="STRING" id="229921.ADN01_09415"/>
<dbReference type="PATRIC" id="fig|229921.5.peg.3715"/>
<evidence type="ECO:0000256" key="3">
    <source>
        <dbReference type="ARBA" id="ARBA00022603"/>
    </source>
</evidence>
<dbReference type="CDD" id="cd19918">
    <property type="entry name" value="RsmI_like"/>
    <property type="match status" value="1"/>
</dbReference>
<dbReference type="InterPro" id="IPR000878">
    <property type="entry name" value="4pyrrol_Mease"/>
</dbReference>
<evidence type="ECO:0000256" key="4">
    <source>
        <dbReference type="ARBA" id="ARBA00022679"/>
    </source>
</evidence>
<evidence type="ECO:0000256" key="1">
    <source>
        <dbReference type="ARBA" id="ARBA00022490"/>
    </source>
</evidence>
<comment type="caution">
    <text evidence="7">The sequence shown here is derived from an EMBL/GenBank/DDBJ whole genome shotgun (WGS) entry which is preliminary data.</text>
</comment>
<dbReference type="Gene3D" id="3.40.1010.10">
    <property type="entry name" value="Cobalt-precorrin-4 Transmethylase, Domain 1"/>
    <property type="match status" value="1"/>
</dbReference>
<organism evidence="7 8">
    <name type="scientific">Levilinea saccharolytica</name>
    <dbReference type="NCBI Taxonomy" id="229921"/>
    <lineage>
        <taxon>Bacteria</taxon>
        <taxon>Bacillati</taxon>
        <taxon>Chloroflexota</taxon>
        <taxon>Anaerolineae</taxon>
        <taxon>Anaerolineales</taxon>
        <taxon>Anaerolineaceae</taxon>
        <taxon>Levilinea</taxon>
    </lineage>
</organism>
<proteinExistence type="predicted"/>
<keyword evidence="5" id="KW-0949">S-adenosyl-L-methionine</keyword>
<evidence type="ECO:0000313" key="8">
    <source>
        <dbReference type="Proteomes" id="UP000050501"/>
    </source>
</evidence>
<protein>
    <recommendedName>
        <fullName evidence="6">Tetrapyrrole methylase domain-containing protein</fullName>
    </recommendedName>
</protein>
<keyword evidence="2" id="KW-0698">rRNA processing</keyword>